<dbReference type="HOGENOM" id="CLU_522220_0_0_1"/>
<dbReference type="RefSeq" id="XP_005828129.1">
    <property type="nucleotide sequence ID" value="XM_005828072.1"/>
</dbReference>
<dbReference type="Proteomes" id="UP000011087">
    <property type="component" value="Unassembled WGS sequence"/>
</dbReference>
<sequence length="522" mass="60219">MVHNESPASTISIVSITLSQKSVDQESFLVRRMRRRVKGEEATISNRRDRECLRTLQLRLHLRQKLLAALAAIRCVDERDSTGLLNLLLSLLLAICVNEECASSDYKAYTLNATLIAKIRAEGTRKCGRNDLKMIQSMITVAILFVLSDRFRTKMKLNDIQELLEERKYNFIRVKPPVLEIFTSAAFAGFIVELLLNCLHTFPFFYSDIEMIVMRRRILYRFESIMCAVMFLRIYHILRWLFERTYLKYFDLENSHLLKDDSTIQLVMENLNSRRSLAFKIAMAANPAIILLFCVTLLHGTTSYLVRIAGEGKMFPQTHAGRFATVVSIFGMPLIMALVTANVTRRLNLTGEEMRLMVSIEHNKCKMKVFACAARIIQQWWRATMRGENEGLGESMQTLEMIGEFYKAGNELYRFRKANVKMVSDQSVGLSLWLGLPVEQEKSREEKKEEKKEKMRVRRRESDPSIFPASSYSVDDVVNEIRRVSSRFQRLSAKCEEESRRSSGSEDSSRSSMRPLMPAMNV</sequence>
<name>L1IZ18_GUITC</name>
<keyword evidence="2" id="KW-0472">Membrane</keyword>
<dbReference type="GeneID" id="17297690"/>
<accession>L1IZ18</accession>
<dbReference type="PANTHER" id="PTHR10153">
    <property type="entry name" value="SMALL CONDUCTANCE CALCIUM-ACTIVATED POTASSIUM CHANNEL"/>
    <property type="match status" value="1"/>
</dbReference>
<reference evidence="4" key="3">
    <citation type="submission" date="2016-03" db="UniProtKB">
        <authorList>
            <consortium name="EnsemblProtists"/>
        </authorList>
    </citation>
    <scope>IDENTIFICATION</scope>
</reference>
<gene>
    <name evidence="3" type="ORF">GUITHDRAFT_112885</name>
</gene>
<dbReference type="EMBL" id="JH993026">
    <property type="protein sequence ID" value="EKX41149.1"/>
    <property type="molecule type" value="Genomic_DNA"/>
</dbReference>
<evidence type="ECO:0000256" key="2">
    <source>
        <dbReference type="SAM" id="Phobius"/>
    </source>
</evidence>
<dbReference type="AlphaFoldDB" id="L1IZ18"/>
<feature type="transmembrane region" description="Helical" evidence="2">
    <location>
        <begin position="178"/>
        <end position="206"/>
    </location>
</feature>
<feature type="compositionally biased region" description="Basic and acidic residues" evidence="1">
    <location>
        <begin position="442"/>
        <end position="453"/>
    </location>
</feature>
<reference evidence="3 5" key="1">
    <citation type="journal article" date="2012" name="Nature">
        <title>Algal genomes reveal evolutionary mosaicism and the fate of nucleomorphs.</title>
        <authorList>
            <consortium name="DOE Joint Genome Institute"/>
            <person name="Curtis B.A."/>
            <person name="Tanifuji G."/>
            <person name="Burki F."/>
            <person name="Gruber A."/>
            <person name="Irimia M."/>
            <person name="Maruyama S."/>
            <person name="Arias M.C."/>
            <person name="Ball S.G."/>
            <person name="Gile G.H."/>
            <person name="Hirakawa Y."/>
            <person name="Hopkins J.F."/>
            <person name="Kuo A."/>
            <person name="Rensing S.A."/>
            <person name="Schmutz J."/>
            <person name="Symeonidi A."/>
            <person name="Elias M."/>
            <person name="Eveleigh R.J."/>
            <person name="Herman E.K."/>
            <person name="Klute M.J."/>
            <person name="Nakayama T."/>
            <person name="Obornik M."/>
            <person name="Reyes-Prieto A."/>
            <person name="Armbrust E.V."/>
            <person name="Aves S.J."/>
            <person name="Beiko R.G."/>
            <person name="Coutinho P."/>
            <person name="Dacks J.B."/>
            <person name="Durnford D.G."/>
            <person name="Fast N.M."/>
            <person name="Green B.R."/>
            <person name="Grisdale C.J."/>
            <person name="Hempel F."/>
            <person name="Henrissat B."/>
            <person name="Hoppner M.P."/>
            <person name="Ishida K."/>
            <person name="Kim E."/>
            <person name="Koreny L."/>
            <person name="Kroth P.G."/>
            <person name="Liu Y."/>
            <person name="Malik S.B."/>
            <person name="Maier U.G."/>
            <person name="McRose D."/>
            <person name="Mock T."/>
            <person name="Neilson J.A."/>
            <person name="Onodera N.T."/>
            <person name="Poole A.M."/>
            <person name="Pritham E.J."/>
            <person name="Richards T.A."/>
            <person name="Rocap G."/>
            <person name="Roy S.W."/>
            <person name="Sarai C."/>
            <person name="Schaack S."/>
            <person name="Shirato S."/>
            <person name="Slamovits C.H."/>
            <person name="Spencer D.F."/>
            <person name="Suzuki S."/>
            <person name="Worden A.Z."/>
            <person name="Zauner S."/>
            <person name="Barry K."/>
            <person name="Bell C."/>
            <person name="Bharti A.K."/>
            <person name="Crow J.A."/>
            <person name="Grimwood J."/>
            <person name="Kramer R."/>
            <person name="Lindquist E."/>
            <person name="Lucas S."/>
            <person name="Salamov A."/>
            <person name="McFadden G.I."/>
            <person name="Lane C.E."/>
            <person name="Keeling P.J."/>
            <person name="Gray M.W."/>
            <person name="Grigoriev I.V."/>
            <person name="Archibald J.M."/>
        </authorList>
    </citation>
    <scope>NUCLEOTIDE SEQUENCE</scope>
    <source>
        <strain evidence="3 5">CCMP2712</strain>
    </source>
</reference>
<keyword evidence="5" id="KW-1185">Reference proteome</keyword>
<feature type="transmembrane region" description="Helical" evidence="2">
    <location>
        <begin position="320"/>
        <end position="339"/>
    </location>
</feature>
<reference evidence="5" key="2">
    <citation type="submission" date="2012-11" db="EMBL/GenBank/DDBJ databases">
        <authorList>
            <person name="Kuo A."/>
            <person name="Curtis B.A."/>
            <person name="Tanifuji G."/>
            <person name="Burki F."/>
            <person name="Gruber A."/>
            <person name="Irimia M."/>
            <person name="Maruyama S."/>
            <person name="Arias M.C."/>
            <person name="Ball S.G."/>
            <person name="Gile G.H."/>
            <person name="Hirakawa Y."/>
            <person name="Hopkins J.F."/>
            <person name="Rensing S.A."/>
            <person name="Schmutz J."/>
            <person name="Symeonidi A."/>
            <person name="Elias M."/>
            <person name="Eveleigh R.J."/>
            <person name="Herman E.K."/>
            <person name="Klute M.J."/>
            <person name="Nakayama T."/>
            <person name="Obornik M."/>
            <person name="Reyes-Prieto A."/>
            <person name="Armbrust E.V."/>
            <person name="Aves S.J."/>
            <person name="Beiko R.G."/>
            <person name="Coutinho P."/>
            <person name="Dacks J.B."/>
            <person name="Durnford D.G."/>
            <person name="Fast N.M."/>
            <person name="Green B.R."/>
            <person name="Grisdale C."/>
            <person name="Hempe F."/>
            <person name="Henrissat B."/>
            <person name="Hoppner M.P."/>
            <person name="Ishida K.-I."/>
            <person name="Kim E."/>
            <person name="Koreny L."/>
            <person name="Kroth P.G."/>
            <person name="Liu Y."/>
            <person name="Malik S.-B."/>
            <person name="Maier U.G."/>
            <person name="McRose D."/>
            <person name="Mock T."/>
            <person name="Neilson J.A."/>
            <person name="Onodera N.T."/>
            <person name="Poole A.M."/>
            <person name="Pritham E.J."/>
            <person name="Richards T.A."/>
            <person name="Rocap G."/>
            <person name="Roy S.W."/>
            <person name="Sarai C."/>
            <person name="Schaack S."/>
            <person name="Shirato S."/>
            <person name="Slamovits C.H."/>
            <person name="Spencer D.F."/>
            <person name="Suzuki S."/>
            <person name="Worden A.Z."/>
            <person name="Zauner S."/>
            <person name="Barry K."/>
            <person name="Bell C."/>
            <person name="Bharti A.K."/>
            <person name="Crow J.A."/>
            <person name="Grimwood J."/>
            <person name="Kramer R."/>
            <person name="Lindquist E."/>
            <person name="Lucas S."/>
            <person name="Salamov A."/>
            <person name="McFadden G.I."/>
            <person name="Lane C.E."/>
            <person name="Keeling P.J."/>
            <person name="Gray M.W."/>
            <person name="Grigoriev I.V."/>
            <person name="Archibald J.M."/>
        </authorList>
    </citation>
    <scope>NUCLEOTIDE SEQUENCE</scope>
    <source>
        <strain evidence="5">CCMP2712</strain>
    </source>
</reference>
<keyword evidence="2" id="KW-0812">Transmembrane</keyword>
<dbReference type="GO" id="GO:0016020">
    <property type="term" value="C:membrane"/>
    <property type="evidence" value="ECO:0007669"/>
    <property type="project" value="InterPro"/>
</dbReference>
<feature type="transmembrane region" description="Helical" evidence="2">
    <location>
        <begin position="218"/>
        <end position="238"/>
    </location>
</feature>
<dbReference type="EnsemblProtists" id="EKX41149">
    <property type="protein sequence ID" value="EKX41149"/>
    <property type="gene ID" value="GUITHDRAFT_112885"/>
</dbReference>
<feature type="transmembrane region" description="Helical" evidence="2">
    <location>
        <begin position="277"/>
        <end position="300"/>
    </location>
</feature>
<evidence type="ECO:0000313" key="3">
    <source>
        <dbReference type="EMBL" id="EKX41149.1"/>
    </source>
</evidence>
<evidence type="ECO:0000313" key="4">
    <source>
        <dbReference type="EnsemblProtists" id="EKX41149"/>
    </source>
</evidence>
<dbReference type="PaxDb" id="55529-EKX41149"/>
<protein>
    <submittedName>
        <fullName evidence="3 4">Uncharacterized protein</fullName>
    </submittedName>
</protein>
<evidence type="ECO:0000256" key="1">
    <source>
        <dbReference type="SAM" id="MobiDB-lite"/>
    </source>
</evidence>
<feature type="region of interest" description="Disordered" evidence="1">
    <location>
        <begin position="489"/>
        <end position="522"/>
    </location>
</feature>
<feature type="compositionally biased region" description="Basic and acidic residues" evidence="1">
    <location>
        <begin position="493"/>
        <end position="509"/>
    </location>
</feature>
<feature type="region of interest" description="Disordered" evidence="1">
    <location>
        <begin position="442"/>
        <end position="467"/>
    </location>
</feature>
<organism evidence="3">
    <name type="scientific">Guillardia theta (strain CCMP2712)</name>
    <name type="common">Cryptophyte</name>
    <dbReference type="NCBI Taxonomy" id="905079"/>
    <lineage>
        <taxon>Eukaryota</taxon>
        <taxon>Cryptophyceae</taxon>
        <taxon>Pyrenomonadales</taxon>
        <taxon>Geminigeraceae</taxon>
        <taxon>Guillardia</taxon>
    </lineage>
</organism>
<dbReference type="InterPro" id="IPR015449">
    <property type="entry name" value="K_chnl_Ca-activ_SK"/>
</dbReference>
<proteinExistence type="predicted"/>
<dbReference type="GO" id="GO:0016286">
    <property type="term" value="F:small conductance calcium-activated potassium channel activity"/>
    <property type="evidence" value="ECO:0007669"/>
    <property type="project" value="InterPro"/>
</dbReference>
<evidence type="ECO:0000313" key="5">
    <source>
        <dbReference type="Proteomes" id="UP000011087"/>
    </source>
</evidence>
<keyword evidence="2" id="KW-1133">Transmembrane helix</keyword>
<dbReference type="KEGG" id="gtt:GUITHDRAFT_112885"/>